<protein>
    <recommendedName>
        <fullName evidence="9">Ribonuclease</fullName>
        <ecNumber evidence="9">3.1.26.4</ecNumber>
    </recommendedName>
</protein>
<sequence length="359" mass="37925">MSSPSPPQPADSTATAAATTASTSDLPALPPSINPEKLLAGETYTYTSPVPSEILANPKAPVILGVDEAGRGPVLGPMVYAAAYCLENYSDTIKELGFADSKKLTHATRTALLTSLTTSSIPSDTSNSSKTSTLHPNVGWTTTLLSPPTISTSMLRPHTQPPLNLNALAHYTTISLIRTLLSPPYSLNITSIYIDTVGPPQSYTTLLQKHFPTLKVTVTKQADSIYPIVSAASVCAKVTRDVAIDVLTSPALVTTATNPQQAEAPQPLGSGYPGDAKTISYLKSTLDPVFGWRGEVVRFSWATAKDLLEKAKSSVKAEWAEEGSDEGQAITCFFSSGKDEGMEKGVAGWYGRSVGVGEF</sequence>
<evidence type="ECO:0000256" key="9">
    <source>
        <dbReference type="RuleBase" id="RU003515"/>
    </source>
</evidence>
<evidence type="ECO:0000256" key="4">
    <source>
        <dbReference type="ARBA" id="ARBA00022722"/>
    </source>
</evidence>
<name>A0A3N4M8T7_9PEZI</name>
<dbReference type="FunFam" id="1.10.10.460:FF:000001">
    <property type="entry name" value="Ribonuclease"/>
    <property type="match status" value="1"/>
</dbReference>
<keyword evidence="13" id="KW-1185">Reference proteome</keyword>
<evidence type="ECO:0000256" key="10">
    <source>
        <dbReference type="SAM" id="MobiDB-lite"/>
    </source>
</evidence>
<dbReference type="GO" id="GO:0006298">
    <property type="term" value="P:mismatch repair"/>
    <property type="evidence" value="ECO:0007669"/>
    <property type="project" value="TreeGrafter"/>
</dbReference>
<dbReference type="FunFam" id="3.30.420.10:FF:000016">
    <property type="entry name" value="Ribonuclease"/>
    <property type="match status" value="1"/>
</dbReference>
<dbReference type="InterPro" id="IPR023160">
    <property type="entry name" value="RNase_HII_hlx-loop-hlx_cap_dom"/>
</dbReference>
<dbReference type="Gene3D" id="1.10.10.460">
    <property type="entry name" value="Ribonuclease hii. Domain 2"/>
    <property type="match status" value="1"/>
</dbReference>
<keyword evidence="6 8" id="KW-0255">Endonuclease</keyword>
<dbReference type="GO" id="GO:0032299">
    <property type="term" value="C:ribonuclease H2 complex"/>
    <property type="evidence" value="ECO:0007669"/>
    <property type="project" value="TreeGrafter"/>
</dbReference>
<keyword evidence="7 8" id="KW-0378">Hydrolase</keyword>
<organism evidence="12 13">
    <name type="scientific">Terfezia boudieri ATCC MYA-4762</name>
    <dbReference type="NCBI Taxonomy" id="1051890"/>
    <lineage>
        <taxon>Eukaryota</taxon>
        <taxon>Fungi</taxon>
        <taxon>Dikarya</taxon>
        <taxon>Ascomycota</taxon>
        <taxon>Pezizomycotina</taxon>
        <taxon>Pezizomycetes</taxon>
        <taxon>Pezizales</taxon>
        <taxon>Pezizaceae</taxon>
        <taxon>Terfezia</taxon>
    </lineage>
</organism>
<evidence type="ECO:0000256" key="5">
    <source>
        <dbReference type="ARBA" id="ARBA00022723"/>
    </source>
</evidence>
<dbReference type="CDD" id="cd07181">
    <property type="entry name" value="RNase_HII_eukaryota_like"/>
    <property type="match status" value="1"/>
</dbReference>
<evidence type="ECO:0000256" key="6">
    <source>
        <dbReference type="ARBA" id="ARBA00022759"/>
    </source>
</evidence>
<dbReference type="OrthoDB" id="7462577at2759"/>
<evidence type="ECO:0000256" key="7">
    <source>
        <dbReference type="ARBA" id="ARBA00022801"/>
    </source>
</evidence>
<feature type="compositionally biased region" description="Low complexity" evidence="10">
    <location>
        <begin position="10"/>
        <end position="27"/>
    </location>
</feature>
<dbReference type="InterPro" id="IPR004649">
    <property type="entry name" value="RNase_H2_suA"/>
</dbReference>
<gene>
    <name evidence="12" type="ORF">L211DRAFT_861034</name>
</gene>
<dbReference type="NCBIfam" id="TIGR00729">
    <property type="entry name" value="ribonuclease HII"/>
    <property type="match status" value="1"/>
</dbReference>
<evidence type="ECO:0000259" key="11">
    <source>
        <dbReference type="PROSITE" id="PS51975"/>
    </source>
</evidence>
<comment type="function">
    <text evidence="9">Endonuclease that specifically degrades the RNA of RNA-DNA hybrids.</text>
</comment>
<feature type="binding site" evidence="8">
    <location>
        <position position="67"/>
    </location>
    <ligand>
        <name>a divalent metal cation</name>
        <dbReference type="ChEBI" id="CHEBI:60240"/>
    </ligand>
</feature>
<keyword evidence="4 8" id="KW-0540">Nuclease</keyword>
<evidence type="ECO:0000313" key="13">
    <source>
        <dbReference type="Proteomes" id="UP000267821"/>
    </source>
</evidence>
<feature type="domain" description="RNase H type-2" evidence="11">
    <location>
        <begin position="61"/>
        <end position="313"/>
    </location>
</feature>
<accession>A0A3N4M8T7</accession>
<dbReference type="PANTHER" id="PTHR10954:SF7">
    <property type="entry name" value="RIBONUCLEASE H2 SUBUNIT A"/>
    <property type="match status" value="1"/>
</dbReference>
<reference evidence="12 13" key="1">
    <citation type="journal article" date="2018" name="Nat. Ecol. Evol.">
        <title>Pezizomycetes genomes reveal the molecular basis of ectomycorrhizal truffle lifestyle.</title>
        <authorList>
            <person name="Murat C."/>
            <person name="Payen T."/>
            <person name="Noel B."/>
            <person name="Kuo A."/>
            <person name="Morin E."/>
            <person name="Chen J."/>
            <person name="Kohler A."/>
            <person name="Krizsan K."/>
            <person name="Balestrini R."/>
            <person name="Da Silva C."/>
            <person name="Montanini B."/>
            <person name="Hainaut M."/>
            <person name="Levati E."/>
            <person name="Barry K.W."/>
            <person name="Belfiori B."/>
            <person name="Cichocki N."/>
            <person name="Clum A."/>
            <person name="Dockter R.B."/>
            <person name="Fauchery L."/>
            <person name="Guy J."/>
            <person name="Iotti M."/>
            <person name="Le Tacon F."/>
            <person name="Lindquist E.A."/>
            <person name="Lipzen A."/>
            <person name="Malagnac F."/>
            <person name="Mello A."/>
            <person name="Molinier V."/>
            <person name="Miyauchi S."/>
            <person name="Poulain J."/>
            <person name="Riccioni C."/>
            <person name="Rubini A."/>
            <person name="Sitrit Y."/>
            <person name="Splivallo R."/>
            <person name="Traeger S."/>
            <person name="Wang M."/>
            <person name="Zifcakova L."/>
            <person name="Wipf D."/>
            <person name="Zambonelli A."/>
            <person name="Paolocci F."/>
            <person name="Nowrousian M."/>
            <person name="Ottonello S."/>
            <person name="Baldrian P."/>
            <person name="Spatafora J.W."/>
            <person name="Henrissat B."/>
            <person name="Nagy L.G."/>
            <person name="Aury J.M."/>
            <person name="Wincker P."/>
            <person name="Grigoriev I.V."/>
            <person name="Bonfante P."/>
            <person name="Martin F.M."/>
        </authorList>
    </citation>
    <scope>NUCLEOTIDE SEQUENCE [LARGE SCALE GENOMIC DNA]</scope>
    <source>
        <strain evidence="12 13">ATCC MYA-4762</strain>
    </source>
</reference>
<dbReference type="GO" id="GO:0046872">
    <property type="term" value="F:metal ion binding"/>
    <property type="evidence" value="ECO:0007669"/>
    <property type="project" value="UniProtKB-KW"/>
</dbReference>
<feature type="region of interest" description="Disordered" evidence="10">
    <location>
        <begin position="1"/>
        <end position="33"/>
    </location>
</feature>
<dbReference type="GO" id="GO:0004523">
    <property type="term" value="F:RNA-DNA hybrid ribonuclease activity"/>
    <property type="evidence" value="ECO:0007669"/>
    <property type="project" value="UniProtKB-UniRule"/>
</dbReference>
<feature type="binding site" evidence="8">
    <location>
        <position position="195"/>
    </location>
    <ligand>
        <name>a divalent metal cation</name>
        <dbReference type="ChEBI" id="CHEBI:60240"/>
    </ligand>
</feature>
<evidence type="ECO:0000256" key="8">
    <source>
        <dbReference type="PROSITE-ProRule" id="PRU01319"/>
    </source>
</evidence>
<comment type="similarity">
    <text evidence="3">Belongs to the RNase HII family. Eukaryotic subfamily.</text>
</comment>
<evidence type="ECO:0000256" key="1">
    <source>
        <dbReference type="ARBA" id="ARBA00000077"/>
    </source>
</evidence>
<comment type="cofactor">
    <cofactor evidence="2">
        <name>Mg(2+)</name>
        <dbReference type="ChEBI" id="CHEBI:18420"/>
    </cofactor>
</comment>
<feature type="binding site" evidence="8">
    <location>
        <position position="68"/>
    </location>
    <ligand>
        <name>a divalent metal cation</name>
        <dbReference type="ChEBI" id="CHEBI:60240"/>
    </ligand>
</feature>
<dbReference type="InterPro" id="IPR001352">
    <property type="entry name" value="RNase_HII/HIII"/>
</dbReference>
<dbReference type="GO" id="GO:0003723">
    <property type="term" value="F:RNA binding"/>
    <property type="evidence" value="ECO:0007669"/>
    <property type="project" value="UniProtKB-UniRule"/>
</dbReference>
<dbReference type="InterPro" id="IPR024567">
    <property type="entry name" value="RNase_HII/HIII_dom"/>
</dbReference>
<dbReference type="InParanoid" id="A0A3N4M8T7"/>
<proteinExistence type="inferred from homology"/>
<evidence type="ECO:0000256" key="3">
    <source>
        <dbReference type="ARBA" id="ARBA00007058"/>
    </source>
</evidence>
<evidence type="ECO:0000313" key="12">
    <source>
        <dbReference type="EMBL" id="RPB26285.1"/>
    </source>
</evidence>
<dbReference type="EC" id="3.1.26.4" evidence="9"/>
<evidence type="ECO:0000256" key="2">
    <source>
        <dbReference type="ARBA" id="ARBA00001946"/>
    </source>
</evidence>
<dbReference type="SUPFAM" id="SSF53098">
    <property type="entry name" value="Ribonuclease H-like"/>
    <property type="match status" value="1"/>
</dbReference>
<comment type="cofactor">
    <cofactor evidence="8">
        <name>Mn(2+)</name>
        <dbReference type="ChEBI" id="CHEBI:29035"/>
    </cofactor>
    <cofactor evidence="8">
        <name>Mg(2+)</name>
        <dbReference type="ChEBI" id="CHEBI:18420"/>
    </cofactor>
    <text evidence="8">Manganese or magnesium. Binds 1 divalent metal ion per monomer in the absence of substrate. May bind a second metal ion after substrate binding.</text>
</comment>
<dbReference type="InterPro" id="IPR012337">
    <property type="entry name" value="RNaseH-like_sf"/>
</dbReference>
<dbReference type="Proteomes" id="UP000267821">
    <property type="component" value="Unassembled WGS sequence"/>
</dbReference>
<dbReference type="FunCoup" id="A0A3N4M8T7">
    <property type="interactions" value="420"/>
</dbReference>
<dbReference type="GO" id="GO:0043137">
    <property type="term" value="P:DNA replication, removal of RNA primer"/>
    <property type="evidence" value="ECO:0007669"/>
    <property type="project" value="TreeGrafter"/>
</dbReference>
<dbReference type="Gene3D" id="3.30.420.10">
    <property type="entry name" value="Ribonuclease H-like superfamily/Ribonuclease H"/>
    <property type="match status" value="1"/>
</dbReference>
<dbReference type="AlphaFoldDB" id="A0A3N4M8T7"/>
<dbReference type="Pfam" id="PF01351">
    <property type="entry name" value="RNase_HII"/>
    <property type="match status" value="1"/>
</dbReference>
<dbReference type="STRING" id="1051890.A0A3N4M8T7"/>
<dbReference type="InterPro" id="IPR036397">
    <property type="entry name" value="RNaseH_sf"/>
</dbReference>
<dbReference type="EMBL" id="ML121535">
    <property type="protein sequence ID" value="RPB26285.1"/>
    <property type="molecule type" value="Genomic_DNA"/>
</dbReference>
<dbReference type="PANTHER" id="PTHR10954">
    <property type="entry name" value="RIBONUCLEASE H2 SUBUNIT A"/>
    <property type="match status" value="1"/>
</dbReference>
<keyword evidence="5 8" id="KW-0479">Metal-binding</keyword>
<comment type="catalytic activity">
    <reaction evidence="1 8 9">
        <text>Endonucleolytic cleavage to 5'-phosphomonoester.</text>
        <dbReference type="EC" id="3.1.26.4"/>
    </reaction>
</comment>
<dbReference type="PROSITE" id="PS51975">
    <property type="entry name" value="RNASE_H_2"/>
    <property type="match status" value="1"/>
</dbReference>